<dbReference type="Proteomes" id="UP000499080">
    <property type="component" value="Unassembled WGS sequence"/>
</dbReference>
<protein>
    <submittedName>
        <fullName evidence="1">Uncharacterized protein</fullName>
    </submittedName>
</protein>
<dbReference type="OrthoDB" id="991447at2759"/>
<proteinExistence type="predicted"/>
<dbReference type="AlphaFoldDB" id="A0A4Y2HIR5"/>
<organism evidence="1 2">
    <name type="scientific">Araneus ventricosus</name>
    <name type="common">Orbweaver spider</name>
    <name type="synonym">Epeira ventricosa</name>
    <dbReference type="NCBI Taxonomy" id="182803"/>
    <lineage>
        <taxon>Eukaryota</taxon>
        <taxon>Metazoa</taxon>
        <taxon>Ecdysozoa</taxon>
        <taxon>Arthropoda</taxon>
        <taxon>Chelicerata</taxon>
        <taxon>Arachnida</taxon>
        <taxon>Araneae</taxon>
        <taxon>Araneomorphae</taxon>
        <taxon>Entelegynae</taxon>
        <taxon>Araneoidea</taxon>
        <taxon>Araneidae</taxon>
        <taxon>Araneus</taxon>
    </lineage>
</organism>
<reference evidence="1 2" key="1">
    <citation type="journal article" date="2019" name="Sci. Rep.">
        <title>Orb-weaving spider Araneus ventricosus genome elucidates the spidroin gene catalogue.</title>
        <authorList>
            <person name="Kono N."/>
            <person name="Nakamura H."/>
            <person name="Ohtoshi R."/>
            <person name="Moran D.A.P."/>
            <person name="Shinohara A."/>
            <person name="Yoshida Y."/>
            <person name="Fujiwara M."/>
            <person name="Mori M."/>
            <person name="Tomita M."/>
            <person name="Arakawa K."/>
        </authorList>
    </citation>
    <scope>NUCLEOTIDE SEQUENCE [LARGE SCALE GENOMIC DNA]</scope>
</reference>
<name>A0A4Y2HIR5_ARAVE</name>
<gene>
    <name evidence="1" type="ORF">AVEN_185796_1</name>
</gene>
<dbReference type="Pfam" id="PF14223">
    <property type="entry name" value="Retrotran_gag_2"/>
    <property type="match status" value="1"/>
</dbReference>
<keyword evidence="2" id="KW-1185">Reference proteome</keyword>
<dbReference type="EMBL" id="BGPR01001961">
    <property type="protein sequence ID" value="GBM65160.1"/>
    <property type="molecule type" value="Genomic_DNA"/>
</dbReference>
<evidence type="ECO:0000313" key="2">
    <source>
        <dbReference type="Proteomes" id="UP000499080"/>
    </source>
</evidence>
<accession>A0A4Y2HIR5</accession>
<comment type="caution">
    <text evidence="1">The sequence shown here is derived from an EMBL/GenBank/DDBJ whole genome shotgun (WGS) entry which is preliminary data.</text>
</comment>
<sequence length="135" mass="15921">MERFRAKENDKALELMFLIVEDTFLDDIGDTVRARDAREALKEMHTKCELLHILRLMKDFFNVIIKPNESMKFYLGRLMDIHMKLSSGGYVFTDREVALIKLNGLPKSYAALIQPFPFSALSTLRRMKQTYQRQW</sequence>
<evidence type="ECO:0000313" key="1">
    <source>
        <dbReference type="EMBL" id="GBM65160.1"/>
    </source>
</evidence>